<organism evidence="2 3">
    <name type="scientific">Candidatus Coproplasma avicola</name>
    <dbReference type="NCBI Taxonomy" id="2840744"/>
    <lineage>
        <taxon>Bacteria</taxon>
        <taxon>Bacillati</taxon>
        <taxon>Bacillota</taxon>
        <taxon>Clostridia</taxon>
        <taxon>Eubacteriales</taxon>
        <taxon>Candidatus Coproplasma</taxon>
    </lineage>
</organism>
<dbReference type="EMBL" id="DVHK01000081">
    <property type="protein sequence ID" value="HIR67171.1"/>
    <property type="molecule type" value="Genomic_DNA"/>
</dbReference>
<evidence type="ECO:0008006" key="4">
    <source>
        <dbReference type="Google" id="ProtNLM"/>
    </source>
</evidence>
<feature type="transmembrane region" description="Helical" evidence="1">
    <location>
        <begin position="87"/>
        <end position="104"/>
    </location>
</feature>
<comment type="caution">
    <text evidence="2">The sequence shown here is derived from an EMBL/GenBank/DDBJ whole genome shotgun (WGS) entry which is preliminary data.</text>
</comment>
<feature type="transmembrane region" description="Helical" evidence="1">
    <location>
        <begin position="116"/>
        <end position="139"/>
    </location>
</feature>
<evidence type="ECO:0000256" key="1">
    <source>
        <dbReference type="SAM" id="Phobius"/>
    </source>
</evidence>
<name>A0A9D1E6M4_9FIRM</name>
<evidence type="ECO:0000313" key="2">
    <source>
        <dbReference type="EMBL" id="HIR67171.1"/>
    </source>
</evidence>
<feature type="transmembrane region" description="Helical" evidence="1">
    <location>
        <begin position="63"/>
        <end position="81"/>
    </location>
</feature>
<feature type="transmembrane region" description="Helical" evidence="1">
    <location>
        <begin position="33"/>
        <end position="51"/>
    </location>
</feature>
<dbReference type="Proteomes" id="UP000823913">
    <property type="component" value="Unassembled WGS sequence"/>
</dbReference>
<sequence length="248" mass="28047">MKVRFLSGNAIKILAAALMVVDHVGMIFYPQAMWLRCIGRISFPLFAFMLAEGCRYTKNRFNHIILLSIVALICQISYFVAQGTLNMCIFVTFTLSSLNIFALQNFKRAAFSGAKAYDICLCAFAFIGMVFLTYILNSITEINGISFRIEYGFFGCMLPVAASVFDFRGIAVGDLAVLDNHYIKLFCFFVWLVLLCVFSSAIQWYSLLSVIPLALYSGDRGKLKLKYFFYIFYPAHLGLLYLIAHLIA</sequence>
<feature type="transmembrane region" description="Helical" evidence="1">
    <location>
        <begin position="9"/>
        <end position="27"/>
    </location>
</feature>
<dbReference type="InterPro" id="IPR008875">
    <property type="entry name" value="TraX"/>
</dbReference>
<feature type="transmembrane region" description="Helical" evidence="1">
    <location>
        <begin position="185"/>
        <end position="207"/>
    </location>
</feature>
<dbReference type="AlphaFoldDB" id="A0A9D1E6M4"/>
<feature type="transmembrane region" description="Helical" evidence="1">
    <location>
        <begin position="227"/>
        <end position="247"/>
    </location>
</feature>
<keyword evidence="1" id="KW-1133">Transmembrane helix</keyword>
<evidence type="ECO:0000313" key="3">
    <source>
        <dbReference type="Proteomes" id="UP000823913"/>
    </source>
</evidence>
<gene>
    <name evidence="2" type="ORF">IAB94_03865</name>
</gene>
<reference evidence="2" key="1">
    <citation type="submission" date="2020-10" db="EMBL/GenBank/DDBJ databases">
        <authorList>
            <person name="Gilroy R."/>
        </authorList>
    </citation>
    <scope>NUCLEOTIDE SEQUENCE</scope>
    <source>
        <strain evidence="2">ChiW16-3235</strain>
    </source>
</reference>
<keyword evidence="1" id="KW-0472">Membrane</keyword>
<protein>
    <recommendedName>
        <fullName evidence="4">TraX protein</fullName>
    </recommendedName>
</protein>
<keyword evidence="1" id="KW-0812">Transmembrane</keyword>
<feature type="transmembrane region" description="Helical" evidence="1">
    <location>
        <begin position="151"/>
        <end position="173"/>
    </location>
</feature>
<proteinExistence type="predicted"/>
<accession>A0A9D1E6M4</accession>
<dbReference type="Pfam" id="PF05857">
    <property type="entry name" value="TraX"/>
    <property type="match status" value="1"/>
</dbReference>
<reference evidence="2" key="2">
    <citation type="journal article" date="2021" name="PeerJ">
        <title>Extensive microbial diversity within the chicken gut microbiome revealed by metagenomics and culture.</title>
        <authorList>
            <person name="Gilroy R."/>
            <person name="Ravi A."/>
            <person name="Getino M."/>
            <person name="Pursley I."/>
            <person name="Horton D.L."/>
            <person name="Alikhan N.F."/>
            <person name="Baker D."/>
            <person name="Gharbi K."/>
            <person name="Hall N."/>
            <person name="Watson M."/>
            <person name="Adriaenssens E.M."/>
            <person name="Foster-Nyarko E."/>
            <person name="Jarju S."/>
            <person name="Secka A."/>
            <person name="Antonio M."/>
            <person name="Oren A."/>
            <person name="Chaudhuri R.R."/>
            <person name="La Ragione R."/>
            <person name="Hildebrand F."/>
            <person name="Pallen M.J."/>
        </authorList>
    </citation>
    <scope>NUCLEOTIDE SEQUENCE</scope>
    <source>
        <strain evidence="2">ChiW16-3235</strain>
    </source>
</reference>